<proteinExistence type="predicted"/>
<dbReference type="GO" id="GO:0016787">
    <property type="term" value="F:hydrolase activity"/>
    <property type="evidence" value="ECO:0007669"/>
    <property type="project" value="UniProtKB-KW"/>
</dbReference>
<name>A0AAV3PYA6_LITER</name>
<dbReference type="SUPFAM" id="SSF53474">
    <property type="entry name" value="alpha/beta-Hydrolases"/>
    <property type="match status" value="1"/>
</dbReference>
<feature type="domain" description="Phospholipase/carboxylesterase/thioesterase" evidence="1">
    <location>
        <begin position="22"/>
        <end position="245"/>
    </location>
</feature>
<dbReference type="EMBL" id="BAABME010002749">
    <property type="protein sequence ID" value="GAA0155927.1"/>
    <property type="molecule type" value="Genomic_DNA"/>
</dbReference>
<dbReference type="Pfam" id="PF02230">
    <property type="entry name" value="Abhydrolase_2"/>
    <property type="match status" value="1"/>
</dbReference>
<sequence>MSLAGSSLSSGGKAALSFGRTYVVKPKGKHQATIVWLHGLGDNGTGWSSILETLPLPNIKWICPTAPQRPITLFGGFPSTAWFDVSELSENGKDDVEGLDATAAYVASLLATEPADIKLGVGGFSMGAATSLYSAACFVHGKYHNGEPYTTNLSAVVGLSGFLPCTSTLNQRIEGVENAATRAASLPIMLCHGKGDDVVPYNYGDKSAQRLVSVGFRDVTFKSYSSLGHYTVPEEMDEVCKWLTTKLGLHGN</sequence>
<accession>A0AAV3PYA6</accession>
<dbReference type="Proteomes" id="UP001454036">
    <property type="component" value="Unassembled WGS sequence"/>
</dbReference>
<comment type="caution">
    <text evidence="2">The sequence shown here is derived from an EMBL/GenBank/DDBJ whole genome shotgun (WGS) entry which is preliminary data.</text>
</comment>
<evidence type="ECO:0000313" key="3">
    <source>
        <dbReference type="Proteomes" id="UP001454036"/>
    </source>
</evidence>
<reference evidence="2 3" key="1">
    <citation type="submission" date="2024-01" db="EMBL/GenBank/DDBJ databases">
        <title>The complete chloroplast genome sequence of Lithospermum erythrorhizon: insights into the phylogenetic relationship among Boraginaceae species and the maternal lineages of purple gromwells.</title>
        <authorList>
            <person name="Okada T."/>
            <person name="Watanabe K."/>
        </authorList>
    </citation>
    <scope>NUCLEOTIDE SEQUENCE [LARGE SCALE GENOMIC DNA]</scope>
</reference>
<keyword evidence="3" id="KW-1185">Reference proteome</keyword>
<dbReference type="Gene3D" id="3.40.50.1820">
    <property type="entry name" value="alpha/beta hydrolase"/>
    <property type="match status" value="1"/>
</dbReference>
<dbReference type="InterPro" id="IPR029058">
    <property type="entry name" value="AB_hydrolase_fold"/>
</dbReference>
<dbReference type="PANTHER" id="PTHR46234">
    <property type="entry name" value="ALPHA/BETA-HYDROLASES SUPERFAMILY PROTEIN"/>
    <property type="match status" value="1"/>
</dbReference>
<keyword evidence="2" id="KW-0378">Hydrolase</keyword>
<evidence type="ECO:0000313" key="2">
    <source>
        <dbReference type="EMBL" id="GAA0155927.1"/>
    </source>
</evidence>
<evidence type="ECO:0000259" key="1">
    <source>
        <dbReference type="Pfam" id="PF02230"/>
    </source>
</evidence>
<gene>
    <name evidence="2" type="ORF">LIER_13540</name>
</gene>
<dbReference type="AlphaFoldDB" id="A0AAV3PYA6"/>
<organism evidence="2 3">
    <name type="scientific">Lithospermum erythrorhizon</name>
    <name type="common">Purple gromwell</name>
    <name type="synonym">Lithospermum officinale var. erythrorhizon</name>
    <dbReference type="NCBI Taxonomy" id="34254"/>
    <lineage>
        <taxon>Eukaryota</taxon>
        <taxon>Viridiplantae</taxon>
        <taxon>Streptophyta</taxon>
        <taxon>Embryophyta</taxon>
        <taxon>Tracheophyta</taxon>
        <taxon>Spermatophyta</taxon>
        <taxon>Magnoliopsida</taxon>
        <taxon>eudicotyledons</taxon>
        <taxon>Gunneridae</taxon>
        <taxon>Pentapetalae</taxon>
        <taxon>asterids</taxon>
        <taxon>lamiids</taxon>
        <taxon>Boraginales</taxon>
        <taxon>Boraginaceae</taxon>
        <taxon>Boraginoideae</taxon>
        <taxon>Lithospermeae</taxon>
        <taxon>Lithospermum</taxon>
    </lineage>
</organism>
<protein>
    <submittedName>
        <fullName evidence="2">Hydrolase</fullName>
    </submittedName>
</protein>
<dbReference type="InterPro" id="IPR003140">
    <property type="entry name" value="PLipase/COase/thioEstase"/>
</dbReference>